<name>A0ABR0SCA0_9HYPO</name>
<evidence type="ECO:0000313" key="6">
    <source>
        <dbReference type="Proteomes" id="UP001338125"/>
    </source>
</evidence>
<gene>
    <name evidence="5" type="ORF">PT974_10924</name>
</gene>
<dbReference type="InterPro" id="IPR056693">
    <property type="entry name" value="DUF7791"/>
</dbReference>
<accession>A0ABR0SCA0</accession>
<reference evidence="5 6" key="1">
    <citation type="submission" date="2024-01" db="EMBL/GenBank/DDBJ databases">
        <title>Complete genome of Cladobotryum mycophilum ATHUM6906.</title>
        <authorList>
            <person name="Christinaki A.C."/>
            <person name="Myridakis A.I."/>
            <person name="Kouvelis V.N."/>
        </authorList>
    </citation>
    <scope>NUCLEOTIDE SEQUENCE [LARGE SCALE GENOMIC DNA]</scope>
    <source>
        <strain evidence="5 6">ATHUM6906</strain>
    </source>
</reference>
<proteinExistence type="predicted"/>
<evidence type="ECO:0000256" key="2">
    <source>
        <dbReference type="SAM" id="MobiDB-lite"/>
    </source>
</evidence>
<protein>
    <recommendedName>
        <fullName evidence="7">NACHT domain-containing protein</fullName>
    </recommendedName>
</protein>
<feature type="domain" description="DUF7791" evidence="4">
    <location>
        <begin position="598"/>
        <end position="720"/>
    </location>
</feature>
<organism evidence="5 6">
    <name type="scientific">Cladobotryum mycophilum</name>
    <dbReference type="NCBI Taxonomy" id="491253"/>
    <lineage>
        <taxon>Eukaryota</taxon>
        <taxon>Fungi</taxon>
        <taxon>Dikarya</taxon>
        <taxon>Ascomycota</taxon>
        <taxon>Pezizomycotina</taxon>
        <taxon>Sordariomycetes</taxon>
        <taxon>Hypocreomycetidae</taxon>
        <taxon>Hypocreales</taxon>
        <taxon>Hypocreaceae</taxon>
        <taxon>Cladobotryum</taxon>
    </lineage>
</organism>
<sequence length="1083" mass="123997">MDPIGAINRTGKIVQFVSFATTVITTSSDIYKSANGTSEDVGSIETVYSKLQEFSADLAVDRNDGLMANFPGYAKQITTIQQLSEACKEDCDKLLGIIDSVRIDKRSKLKSVSAALKLLRKSDEISRIDERLKRTQATLTLQICAITSEYYGEICRKYESLQNVSTTYHLRQQDQLEGIRQLLDELGTRVVEPEPTVSDPEPPTFDPEPIILDLESEIFNLEPIVFDPESIVDDLESTIDDHESTAADPEPTVLELKDISSLEQQMSNLSMATRFTSQQQEIIRSLSFSSRRARHERIPEAHVQTFRWAFDENNLEESAGGVLLKWLQNGSGIFWVSGKPGSGKSTFMKFVADDERTRGALLSWTRYKELIIASYYFWISGTEMQKSRQGLLQTLLFDIFRQFPQLVEVVCRSRWAETNAGQSISQDWSISELKDALELIKNQNDIPFNFCFFIDGLDEYDGDHLELCQDLLSLSQSPNIKICVSSRPWNVFTDAFSSNTSSYLCVHHVTCGDIKRYTQCRLREHPRWTHLVNRTGNAEALIEEITEKAQGVFLWVFLVTRMLRDGLTNDDSFSDLQRRVASFPSDLEKFFKHMIDTVDPFYHEKMATILRIALTAPRSLDGLIYSFHYEEHEDEAYAMNMPCTFLSADEGRERREQTSRRLTAHCCGLLEMQDDKVDFLHRTVVDYLRTRGMSDILEAKSPSWFIPELSMLRAYLAVIKRDGYPLSDTDPIKSWDKGLCLRPFKRREILYRYIGYALCYASVVERTNSQASYASFKIINEIESVFIQKHSADIKSDENSRVIFREGVVQADIPNYLAFKLSESQGYLKVFDYPAILLLLHTRIRLNRKKQNGFSCSNEHYKSLAVLLDNGCNPNETYYHPHVRGEKTPWSEIFKSIRDWGGYDSIQFQWYLNTNIFQLFLEHGAHPNATVGGGETVCKVFLSTALESKVRRSSDDYLPYLAALDAFLESGAELPRLILKDSTAPTLKEKLFKNISKGTKGPLAVQITMRLLSCLHEAGEQRPVDWDALEKVCEKRDFIRMKACYGSRLGPKYRDSERVARKRLHEDVEESNKLGTCKQPRRR</sequence>
<comment type="caution">
    <text evidence="5">The sequence shown here is derived from an EMBL/GenBank/DDBJ whole genome shotgun (WGS) entry which is preliminary data.</text>
</comment>
<evidence type="ECO:0000259" key="4">
    <source>
        <dbReference type="Pfam" id="PF25053"/>
    </source>
</evidence>
<evidence type="ECO:0000313" key="5">
    <source>
        <dbReference type="EMBL" id="KAK5989405.1"/>
    </source>
</evidence>
<dbReference type="EMBL" id="JAVFKD010000015">
    <property type="protein sequence ID" value="KAK5989405.1"/>
    <property type="molecule type" value="Genomic_DNA"/>
</dbReference>
<dbReference type="PANTHER" id="PTHR10039:SF5">
    <property type="entry name" value="NACHT DOMAIN-CONTAINING PROTEIN"/>
    <property type="match status" value="1"/>
</dbReference>
<dbReference type="PANTHER" id="PTHR10039">
    <property type="entry name" value="AMELOGENIN"/>
    <property type="match status" value="1"/>
</dbReference>
<evidence type="ECO:0000256" key="1">
    <source>
        <dbReference type="ARBA" id="ARBA00022737"/>
    </source>
</evidence>
<dbReference type="Pfam" id="PF24883">
    <property type="entry name" value="NPHP3_N"/>
    <property type="match status" value="1"/>
</dbReference>
<dbReference type="Proteomes" id="UP001338125">
    <property type="component" value="Unassembled WGS sequence"/>
</dbReference>
<dbReference type="SUPFAM" id="SSF52540">
    <property type="entry name" value="P-loop containing nucleoside triphosphate hydrolases"/>
    <property type="match status" value="1"/>
</dbReference>
<evidence type="ECO:0000259" key="3">
    <source>
        <dbReference type="Pfam" id="PF24883"/>
    </source>
</evidence>
<keyword evidence="6" id="KW-1185">Reference proteome</keyword>
<feature type="domain" description="Nephrocystin 3-like N-terminal" evidence="3">
    <location>
        <begin position="324"/>
        <end position="487"/>
    </location>
</feature>
<feature type="region of interest" description="Disordered" evidence="2">
    <location>
        <begin position="1061"/>
        <end position="1083"/>
    </location>
</feature>
<feature type="compositionally biased region" description="Basic and acidic residues" evidence="2">
    <location>
        <begin position="1061"/>
        <end position="1072"/>
    </location>
</feature>
<keyword evidence="1" id="KW-0677">Repeat</keyword>
<dbReference type="Pfam" id="PF25053">
    <property type="entry name" value="DUF7791"/>
    <property type="match status" value="1"/>
</dbReference>
<dbReference type="Gene3D" id="3.40.50.300">
    <property type="entry name" value="P-loop containing nucleotide triphosphate hydrolases"/>
    <property type="match status" value="1"/>
</dbReference>
<dbReference type="InterPro" id="IPR056884">
    <property type="entry name" value="NPHP3-like_N"/>
</dbReference>
<dbReference type="InterPro" id="IPR027417">
    <property type="entry name" value="P-loop_NTPase"/>
</dbReference>
<evidence type="ECO:0008006" key="7">
    <source>
        <dbReference type="Google" id="ProtNLM"/>
    </source>
</evidence>